<name>A0A8S3ZGC6_9EUPU</name>
<feature type="non-terminal residue" evidence="1">
    <location>
        <position position="179"/>
    </location>
</feature>
<dbReference type="PANTHER" id="PTHR23179:SF3">
    <property type="entry name" value="RHO GTPASE-ACTIVATING PROTEIN 20"/>
    <property type="match status" value="1"/>
</dbReference>
<dbReference type="Proteomes" id="UP000678393">
    <property type="component" value="Unassembled WGS sequence"/>
</dbReference>
<dbReference type="AlphaFoldDB" id="A0A8S3ZGC6"/>
<organism evidence="1 2">
    <name type="scientific">Candidula unifasciata</name>
    <dbReference type="NCBI Taxonomy" id="100452"/>
    <lineage>
        <taxon>Eukaryota</taxon>
        <taxon>Metazoa</taxon>
        <taxon>Spiralia</taxon>
        <taxon>Lophotrochozoa</taxon>
        <taxon>Mollusca</taxon>
        <taxon>Gastropoda</taxon>
        <taxon>Heterobranchia</taxon>
        <taxon>Euthyneura</taxon>
        <taxon>Panpulmonata</taxon>
        <taxon>Eupulmonata</taxon>
        <taxon>Stylommatophora</taxon>
        <taxon>Helicina</taxon>
        <taxon>Helicoidea</taxon>
        <taxon>Geomitridae</taxon>
        <taxon>Candidula</taxon>
    </lineage>
</organism>
<sequence length="179" mass="20136">AFIIKSFFPYFSGHETPFSIKLSHVRGLSRSKSGDRIDTMTAADLDSHVDNSSSAGVKCEFYLKQKKSTKKNQFEDSAFSKTLKKNKKSPNIFNTLFRKRRPAQHLIFGLPLSEVCDENLDPPESIIKLMVLVYQQGPQTPGILRRGNKATLSKEIRDKIDSGEKYLLEDHMAPTAASV</sequence>
<dbReference type="SUPFAM" id="SSF48350">
    <property type="entry name" value="GTPase activation domain, GAP"/>
    <property type="match status" value="1"/>
</dbReference>
<protein>
    <submittedName>
        <fullName evidence="1">Uncharacterized protein</fullName>
    </submittedName>
</protein>
<gene>
    <name evidence="1" type="ORF">CUNI_LOCUS11740</name>
</gene>
<dbReference type="GO" id="GO:0005096">
    <property type="term" value="F:GTPase activator activity"/>
    <property type="evidence" value="ECO:0007669"/>
    <property type="project" value="TreeGrafter"/>
</dbReference>
<evidence type="ECO:0000313" key="2">
    <source>
        <dbReference type="Proteomes" id="UP000678393"/>
    </source>
</evidence>
<reference evidence="1" key="1">
    <citation type="submission" date="2021-04" db="EMBL/GenBank/DDBJ databases">
        <authorList>
            <consortium name="Molecular Ecology Group"/>
        </authorList>
    </citation>
    <scope>NUCLEOTIDE SEQUENCE</scope>
</reference>
<accession>A0A8S3ZGC6</accession>
<proteinExistence type="predicted"/>
<evidence type="ECO:0000313" key="1">
    <source>
        <dbReference type="EMBL" id="CAG5126182.1"/>
    </source>
</evidence>
<dbReference type="PANTHER" id="PTHR23179">
    <property type="entry name" value="T-CELL ACTIVATION RHO GTPASE ACTIVATING PROTEIN-RELATED"/>
    <property type="match status" value="1"/>
</dbReference>
<feature type="non-terminal residue" evidence="1">
    <location>
        <position position="1"/>
    </location>
</feature>
<dbReference type="OrthoDB" id="9994905at2759"/>
<dbReference type="EMBL" id="CAJHNH020002279">
    <property type="protein sequence ID" value="CAG5126182.1"/>
    <property type="molecule type" value="Genomic_DNA"/>
</dbReference>
<keyword evidence="2" id="KW-1185">Reference proteome</keyword>
<comment type="caution">
    <text evidence="1">The sequence shown here is derived from an EMBL/GenBank/DDBJ whole genome shotgun (WGS) entry which is preliminary data.</text>
</comment>
<dbReference type="Gene3D" id="1.10.555.10">
    <property type="entry name" value="Rho GTPase activation protein"/>
    <property type="match status" value="1"/>
</dbReference>
<dbReference type="InterPro" id="IPR008936">
    <property type="entry name" value="Rho_GTPase_activation_prot"/>
</dbReference>